<dbReference type="KEGG" id="msho:MSHO_43660"/>
<protein>
    <submittedName>
        <fullName evidence="2">Uncharacterized protein</fullName>
    </submittedName>
</protein>
<dbReference type="Proteomes" id="UP000467164">
    <property type="component" value="Chromosome"/>
</dbReference>
<dbReference type="AlphaFoldDB" id="A0A7I7LG68"/>
<feature type="region of interest" description="Disordered" evidence="1">
    <location>
        <begin position="1"/>
        <end position="126"/>
    </location>
</feature>
<dbReference type="EMBL" id="AP022572">
    <property type="protein sequence ID" value="BBX59021.1"/>
    <property type="molecule type" value="Genomic_DNA"/>
</dbReference>
<keyword evidence="3" id="KW-1185">Reference proteome</keyword>
<reference evidence="2 3" key="1">
    <citation type="journal article" date="2019" name="Emerg. Microbes Infect.">
        <title>Comprehensive subspecies identification of 175 nontuberculous mycobacteria species based on 7547 genomic profiles.</title>
        <authorList>
            <person name="Matsumoto Y."/>
            <person name="Kinjo T."/>
            <person name="Motooka D."/>
            <person name="Nabeya D."/>
            <person name="Jung N."/>
            <person name="Uechi K."/>
            <person name="Horii T."/>
            <person name="Iida T."/>
            <person name="Fujita J."/>
            <person name="Nakamura S."/>
        </authorList>
    </citation>
    <scope>NUCLEOTIDE SEQUENCE [LARGE SCALE GENOMIC DNA]</scope>
    <source>
        <strain evidence="2 3">JCM 12657</strain>
    </source>
</reference>
<accession>A0A7I7LG68</accession>
<name>A0A7I7LG68_9MYCO</name>
<feature type="compositionally biased region" description="Pro residues" evidence="1">
    <location>
        <begin position="1"/>
        <end position="19"/>
    </location>
</feature>
<feature type="compositionally biased region" description="Low complexity" evidence="1">
    <location>
        <begin position="20"/>
        <end position="31"/>
    </location>
</feature>
<evidence type="ECO:0000313" key="3">
    <source>
        <dbReference type="Proteomes" id="UP000467164"/>
    </source>
</evidence>
<gene>
    <name evidence="2" type="ORF">MSHO_43660</name>
</gene>
<proteinExistence type="predicted"/>
<evidence type="ECO:0000313" key="2">
    <source>
        <dbReference type="EMBL" id="BBX59021.1"/>
    </source>
</evidence>
<organism evidence="2 3">
    <name type="scientific">Mycobacterium shottsii</name>
    <dbReference type="NCBI Taxonomy" id="133549"/>
    <lineage>
        <taxon>Bacteria</taxon>
        <taxon>Bacillati</taxon>
        <taxon>Actinomycetota</taxon>
        <taxon>Actinomycetes</taxon>
        <taxon>Mycobacteriales</taxon>
        <taxon>Mycobacteriaceae</taxon>
        <taxon>Mycobacterium</taxon>
        <taxon>Mycobacterium ulcerans group</taxon>
    </lineage>
</organism>
<evidence type="ECO:0000256" key="1">
    <source>
        <dbReference type="SAM" id="MobiDB-lite"/>
    </source>
</evidence>
<sequence>MPPSPPPAPTSPAHGPPGSPGSSGPAGRATPETARSACPAGSAGTQQNPGPAIAAGPADRANVAGRPTCPADSATTRQPAPGPPNPSGTTVTDRGAAPGPARTSRSQQPGRPAVTSHLAGGARPAGAAIAEQPAAIATVGAIARRTVGAIADQRPPGQRLYRRIDRLQQLLKRSGVGGLRSCVGASGAAQRPHKLFVKSYRLRAQLLIGLTVNRKQRRDRR</sequence>